<organism evidence="3 4">
    <name type="scientific">Peronospora effusa</name>
    <dbReference type="NCBI Taxonomy" id="542832"/>
    <lineage>
        <taxon>Eukaryota</taxon>
        <taxon>Sar</taxon>
        <taxon>Stramenopiles</taxon>
        <taxon>Oomycota</taxon>
        <taxon>Peronosporomycetes</taxon>
        <taxon>Peronosporales</taxon>
        <taxon>Peronosporaceae</taxon>
        <taxon>Peronospora</taxon>
    </lineage>
</organism>
<dbReference type="PROSITE" id="PS50089">
    <property type="entry name" value="ZF_RING_2"/>
    <property type="match status" value="1"/>
</dbReference>
<evidence type="ECO:0000259" key="2">
    <source>
        <dbReference type="PROSITE" id="PS50089"/>
    </source>
</evidence>
<feature type="domain" description="RING-type" evidence="2">
    <location>
        <begin position="143"/>
        <end position="202"/>
    </location>
</feature>
<dbReference type="EMBL" id="QLLG01000282">
    <property type="protein sequence ID" value="RMX64857.1"/>
    <property type="molecule type" value="Genomic_DNA"/>
</dbReference>
<dbReference type="Proteomes" id="UP000282087">
    <property type="component" value="Unassembled WGS sequence"/>
</dbReference>
<evidence type="ECO:0000313" key="4">
    <source>
        <dbReference type="Proteomes" id="UP000282087"/>
    </source>
</evidence>
<dbReference type="GO" id="GO:0008270">
    <property type="term" value="F:zinc ion binding"/>
    <property type="evidence" value="ECO:0007669"/>
    <property type="project" value="UniProtKB-KW"/>
</dbReference>
<dbReference type="OrthoDB" id="8062037at2759"/>
<keyword evidence="1" id="KW-0862">Zinc</keyword>
<evidence type="ECO:0000313" key="3">
    <source>
        <dbReference type="EMBL" id="RMX64857.1"/>
    </source>
</evidence>
<dbReference type="VEuPathDB" id="FungiDB:DD237_007424"/>
<name>A0A3M6VEQ0_9STRA</name>
<dbReference type="SMART" id="SM00184">
    <property type="entry name" value="RING"/>
    <property type="match status" value="1"/>
</dbReference>
<reference evidence="3 4" key="1">
    <citation type="submission" date="2018-06" db="EMBL/GenBank/DDBJ databases">
        <title>Comparative genomics of downy mildews reveals potential adaptations to biotrophy.</title>
        <authorList>
            <person name="Fletcher K."/>
            <person name="Klosterman S.J."/>
            <person name="Derevnina L."/>
            <person name="Martin F."/>
            <person name="Koike S."/>
            <person name="Reyes Chin-Wo S."/>
            <person name="Mou B."/>
            <person name="Michelmore R."/>
        </authorList>
    </citation>
    <scope>NUCLEOTIDE SEQUENCE [LARGE SCALE GENOMIC DNA]</scope>
    <source>
        <strain evidence="3 4">R14</strain>
    </source>
</reference>
<keyword evidence="1" id="KW-0863">Zinc-finger</keyword>
<keyword evidence="1" id="KW-0479">Metal-binding</keyword>
<dbReference type="AlphaFoldDB" id="A0A3M6VEQ0"/>
<evidence type="ECO:0000256" key="1">
    <source>
        <dbReference type="PROSITE-ProRule" id="PRU00175"/>
    </source>
</evidence>
<dbReference type="SUPFAM" id="SSF57850">
    <property type="entry name" value="RING/U-box"/>
    <property type="match status" value="1"/>
</dbReference>
<dbReference type="Pfam" id="PF13923">
    <property type="entry name" value="zf-C3HC4_2"/>
    <property type="match status" value="1"/>
</dbReference>
<protein>
    <recommendedName>
        <fullName evidence="2">RING-type domain-containing protein</fullName>
    </recommendedName>
</protein>
<accession>A0A3M6VEQ0</accession>
<dbReference type="Gene3D" id="3.30.40.10">
    <property type="entry name" value="Zinc/RING finger domain, C3HC4 (zinc finger)"/>
    <property type="match status" value="1"/>
</dbReference>
<keyword evidence="4" id="KW-1185">Reference proteome</keyword>
<dbReference type="InterPro" id="IPR001841">
    <property type="entry name" value="Znf_RING"/>
</dbReference>
<gene>
    <name evidence="3" type="ORF">DD238_006673</name>
</gene>
<comment type="caution">
    <text evidence="3">The sequence shown here is derived from an EMBL/GenBank/DDBJ whole genome shotgun (WGS) entry which is preliminary data.</text>
</comment>
<dbReference type="InterPro" id="IPR013083">
    <property type="entry name" value="Znf_RING/FYVE/PHD"/>
</dbReference>
<sequence>MLHQQLLLTLQHGHFCNAACPWLYSFLSTRFPRKHIFQRSSSSRTVQARREKLLLLLTSTLDFLLNTKNYACNIAINDVAKLFAEFLYGKDAVAQYIVKYKSKATSSKNHSQHRSVGVLHGDEELAGSILNNKPGQQSSFIICGVCNGPVACRVKGDSHVSPLNAGRRRRSSAYAITLQCGHQFHDECIVPVLNETLRCPTCYHLEIQ</sequence>
<proteinExistence type="predicted"/>